<dbReference type="SUPFAM" id="SSF81383">
    <property type="entry name" value="F-box domain"/>
    <property type="match status" value="1"/>
</dbReference>
<evidence type="ECO:0000259" key="1">
    <source>
        <dbReference type="Pfam" id="PF24758"/>
    </source>
</evidence>
<dbReference type="InterPro" id="IPR032675">
    <property type="entry name" value="LRR_dom_sf"/>
</dbReference>
<dbReference type="SUPFAM" id="SSF52047">
    <property type="entry name" value="RNI-like"/>
    <property type="match status" value="2"/>
</dbReference>
<accession>A0AAP0CJL3</accession>
<gene>
    <name evidence="2" type="ORF">SSX86_025507</name>
</gene>
<dbReference type="InterPro" id="IPR036047">
    <property type="entry name" value="F-box-like_dom_sf"/>
</dbReference>
<dbReference type="PANTHER" id="PTHR31639:SF315">
    <property type="entry name" value="LEUCINE-RICH REPEAT DOMAIN SUPERFAMILY, F-BOX-LIKE DOMAIN SUPERFAMILY"/>
    <property type="match status" value="1"/>
</dbReference>
<comment type="caution">
    <text evidence="2">The sequence shown here is derived from an EMBL/GenBank/DDBJ whole genome shotgun (WGS) entry which is preliminary data.</text>
</comment>
<sequence length="530" mass="61991">MFKGFASLRSLVLDDVEISTKTLLHLLSNSPSLKRFSLISCYAHIDGICCTIIDLFKCLPVIEHLTTCYDVFEWLVLDTVPKELPTLLFHLRYFCFDYMCFMDGYGLAFLLILIKCSPNLQKVKLEIVWEHECDGEWPPIHYFVSVQQKEQPKMKKKRAGKATQLSMDRISTLPQPILEIIISLLPTTKEAARTSILSREWRYKWNKIPKLKFDNFDLKMHVRSTKTNTRCKYFSDVHQVLLLRQGPVHELTIHICEGCDRYELDEIILHLAKNHTIKKLTVYGWDFRAWFKLPISVFLLHHLADLYLCSVNLDHQPIFNGFASLRSLVLHDVRISAKSLLHLLSNCPSLKSFRLTWDDVYIDDIHCTVIELFKCLPVIEHLTTCYDIFKWLILDSVPKALPTSLFHLRYFRFDICFKEGYGLAFLLILIRCSPNLQKINLEIEPGHECDGEYVVVWEDYSDVWLEHLHELEIEYFANSKPEMDFVKFILARSPKLKNVRIRSAVYREDSKMLKTLLEAPRASPVIITVR</sequence>
<name>A0AAP0CJL3_9ASTR</name>
<proteinExistence type="predicted"/>
<organism evidence="2 3">
    <name type="scientific">Deinandra increscens subsp. villosa</name>
    <dbReference type="NCBI Taxonomy" id="3103831"/>
    <lineage>
        <taxon>Eukaryota</taxon>
        <taxon>Viridiplantae</taxon>
        <taxon>Streptophyta</taxon>
        <taxon>Embryophyta</taxon>
        <taxon>Tracheophyta</taxon>
        <taxon>Spermatophyta</taxon>
        <taxon>Magnoliopsida</taxon>
        <taxon>eudicotyledons</taxon>
        <taxon>Gunneridae</taxon>
        <taxon>Pentapetalae</taxon>
        <taxon>asterids</taxon>
        <taxon>campanulids</taxon>
        <taxon>Asterales</taxon>
        <taxon>Asteraceae</taxon>
        <taxon>Asteroideae</taxon>
        <taxon>Heliantheae alliance</taxon>
        <taxon>Madieae</taxon>
        <taxon>Madiinae</taxon>
        <taxon>Deinandra</taxon>
    </lineage>
</organism>
<dbReference type="Pfam" id="PF24758">
    <property type="entry name" value="LRR_At5g56370"/>
    <property type="match status" value="1"/>
</dbReference>
<evidence type="ECO:0000313" key="3">
    <source>
        <dbReference type="Proteomes" id="UP001408789"/>
    </source>
</evidence>
<dbReference type="AlphaFoldDB" id="A0AAP0CJL3"/>
<dbReference type="Gene3D" id="3.80.10.10">
    <property type="entry name" value="Ribonuclease Inhibitor"/>
    <property type="match status" value="2"/>
</dbReference>
<dbReference type="PANTHER" id="PTHR31639">
    <property type="entry name" value="F-BOX PROTEIN-LIKE"/>
    <property type="match status" value="1"/>
</dbReference>
<protein>
    <recommendedName>
        <fullName evidence="1">F-box/LRR-repeat protein 15/At3g58940/PEG3-like LRR domain-containing protein</fullName>
    </recommendedName>
</protein>
<feature type="domain" description="F-box/LRR-repeat protein 15/At3g58940/PEG3-like LRR" evidence="1">
    <location>
        <begin position="269"/>
        <end position="367"/>
    </location>
</feature>
<dbReference type="InterPro" id="IPR055411">
    <property type="entry name" value="LRR_FXL15/At3g58940/PEG3-like"/>
</dbReference>
<evidence type="ECO:0000313" key="2">
    <source>
        <dbReference type="EMBL" id="KAK9054429.1"/>
    </source>
</evidence>
<keyword evidence="3" id="KW-1185">Reference proteome</keyword>
<reference evidence="2 3" key="1">
    <citation type="submission" date="2024-04" db="EMBL/GenBank/DDBJ databases">
        <title>The reference genome of an endangered Asteraceae, Deinandra increscens subsp. villosa, native to the Central Coast of California.</title>
        <authorList>
            <person name="Guilliams M."/>
            <person name="Hasenstab-Lehman K."/>
            <person name="Meyer R."/>
            <person name="Mcevoy S."/>
        </authorList>
    </citation>
    <scope>NUCLEOTIDE SEQUENCE [LARGE SCALE GENOMIC DNA]</scope>
    <source>
        <tissue evidence="2">Leaf</tissue>
    </source>
</reference>
<dbReference type="EMBL" id="JBCNJP010000025">
    <property type="protein sequence ID" value="KAK9054429.1"/>
    <property type="molecule type" value="Genomic_DNA"/>
</dbReference>
<dbReference type="Proteomes" id="UP001408789">
    <property type="component" value="Unassembled WGS sequence"/>
</dbReference>